<comment type="caution">
    <text evidence="8">The sequence shown here is derived from an EMBL/GenBank/DDBJ whole genome shotgun (WGS) entry which is preliminary data.</text>
</comment>
<keyword evidence="5" id="KW-0560">Oxidoreductase</keyword>
<comment type="cofactor">
    <cofactor evidence="1">
        <name>FAD</name>
        <dbReference type="ChEBI" id="CHEBI:57692"/>
    </cofactor>
</comment>
<comment type="similarity">
    <text evidence="2">Belongs to the MSOX/MTOX family.</text>
</comment>
<keyword evidence="4" id="KW-0274">FAD</keyword>
<evidence type="ECO:0000256" key="4">
    <source>
        <dbReference type="ARBA" id="ARBA00022827"/>
    </source>
</evidence>
<dbReference type="PANTHER" id="PTHR10961">
    <property type="entry name" value="PEROXISOMAL SARCOSINE OXIDASE"/>
    <property type="match status" value="1"/>
</dbReference>
<keyword evidence="3" id="KW-0285">Flavoprotein</keyword>
<evidence type="ECO:0000256" key="5">
    <source>
        <dbReference type="ARBA" id="ARBA00023002"/>
    </source>
</evidence>
<reference evidence="8" key="1">
    <citation type="submission" date="2023-03" db="EMBL/GenBank/DDBJ databases">
        <title>Chromosome-scale reference genome and RAD-based genetic map of yellow starthistle (Centaurea solstitialis) reveal putative structural variation and QTLs associated with invader traits.</title>
        <authorList>
            <person name="Reatini B."/>
            <person name="Cang F.A."/>
            <person name="Jiang Q."/>
            <person name="Mckibben M.T.W."/>
            <person name="Barker M.S."/>
            <person name="Rieseberg L.H."/>
            <person name="Dlugosch K.M."/>
        </authorList>
    </citation>
    <scope>NUCLEOTIDE SEQUENCE</scope>
    <source>
        <strain evidence="8">CAN-66</strain>
        <tissue evidence="8">Leaf</tissue>
    </source>
</reference>
<feature type="region of interest" description="Disordered" evidence="6">
    <location>
        <begin position="1"/>
        <end position="21"/>
    </location>
</feature>
<accession>A0AA38T360</accession>
<dbReference type="Gene3D" id="3.30.9.10">
    <property type="entry name" value="D-Amino Acid Oxidase, subunit A, domain 2"/>
    <property type="match status" value="1"/>
</dbReference>
<dbReference type="InterPro" id="IPR045170">
    <property type="entry name" value="MTOX"/>
</dbReference>
<dbReference type="Pfam" id="PF01266">
    <property type="entry name" value="DAO"/>
    <property type="match status" value="1"/>
</dbReference>
<dbReference type="InterPro" id="IPR036188">
    <property type="entry name" value="FAD/NAD-bd_sf"/>
</dbReference>
<evidence type="ECO:0000313" key="8">
    <source>
        <dbReference type="EMBL" id="KAJ9543368.1"/>
    </source>
</evidence>
<gene>
    <name evidence="8" type="ORF">OSB04_023075</name>
</gene>
<dbReference type="Gene3D" id="3.50.50.60">
    <property type="entry name" value="FAD/NAD(P)-binding domain"/>
    <property type="match status" value="1"/>
</dbReference>
<evidence type="ECO:0000313" key="9">
    <source>
        <dbReference type="Proteomes" id="UP001172457"/>
    </source>
</evidence>
<dbReference type="PANTHER" id="PTHR10961:SF7">
    <property type="entry name" value="FAD DEPENDENT OXIDOREDUCTASE DOMAIN-CONTAINING PROTEIN"/>
    <property type="match status" value="1"/>
</dbReference>
<evidence type="ECO:0000256" key="2">
    <source>
        <dbReference type="ARBA" id="ARBA00010989"/>
    </source>
</evidence>
<feature type="compositionally biased region" description="Basic and acidic residues" evidence="6">
    <location>
        <begin position="1"/>
        <end position="18"/>
    </location>
</feature>
<evidence type="ECO:0000259" key="7">
    <source>
        <dbReference type="Pfam" id="PF01266"/>
    </source>
</evidence>
<dbReference type="GO" id="GO:0008115">
    <property type="term" value="F:sarcosine oxidase activity"/>
    <property type="evidence" value="ECO:0007669"/>
    <property type="project" value="TreeGrafter"/>
</dbReference>
<organism evidence="8 9">
    <name type="scientific">Centaurea solstitialis</name>
    <name type="common">yellow star-thistle</name>
    <dbReference type="NCBI Taxonomy" id="347529"/>
    <lineage>
        <taxon>Eukaryota</taxon>
        <taxon>Viridiplantae</taxon>
        <taxon>Streptophyta</taxon>
        <taxon>Embryophyta</taxon>
        <taxon>Tracheophyta</taxon>
        <taxon>Spermatophyta</taxon>
        <taxon>Magnoliopsida</taxon>
        <taxon>eudicotyledons</taxon>
        <taxon>Gunneridae</taxon>
        <taxon>Pentapetalae</taxon>
        <taxon>asterids</taxon>
        <taxon>campanulids</taxon>
        <taxon>Asterales</taxon>
        <taxon>Asteraceae</taxon>
        <taxon>Carduoideae</taxon>
        <taxon>Cardueae</taxon>
        <taxon>Centaureinae</taxon>
        <taxon>Centaurea</taxon>
    </lineage>
</organism>
<feature type="domain" description="FAD dependent oxidoreductase" evidence="7">
    <location>
        <begin position="18"/>
        <end position="69"/>
    </location>
</feature>
<sequence length="109" mass="11945">MDQRSIWRSSELGRRTSDDQSCLYSMTPDEDYIIDFLGGSFNEDVVVAGGFSGHGFKMAPLIGKILVDMAVGGKVAAGKYEEEIKHLKLGRFEGNPRGNEKGFEDPSSP</sequence>
<dbReference type="Proteomes" id="UP001172457">
    <property type="component" value="Chromosome 6"/>
</dbReference>
<evidence type="ECO:0000256" key="1">
    <source>
        <dbReference type="ARBA" id="ARBA00001974"/>
    </source>
</evidence>
<dbReference type="GO" id="GO:0050660">
    <property type="term" value="F:flavin adenine dinucleotide binding"/>
    <property type="evidence" value="ECO:0007669"/>
    <property type="project" value="InterPro"/>
</dbReference>
<protein>
    <recommendedName>
        <fullName evidence="7">FAD dependent oxidoreductase domain-containing protein</fullName>
    </recommendedName>
</protein>
<dbReference type="EMBL" id="JARYMX010000006">
    <property type="protein sequence ID" value="KAJ9543368.1"/>
    <property type="molecule type" value="Genomic_DNA"/>
</dbReference>
<dbReference type="AlphaFoldDB" id="A0AA38T360"/>
<evidence type="ECO:0000256" key="6">
    <source>
        <dbReference type="SAM" id="MobiDB-lite"/>
    </source>
</evidence>
<evidence type="ECO:0000256" key="3">
    <source>
        <dbReference type="ARBA" id="ARBA00022630"/>
    </source>
</evidence>
<keyword evidence="9" id="KW-1185">Reference proteome</keyword>
<proteinExistence type="inferred from homology"/>
<dbReference type="InterPro" id="IPR006076">
    <property type="entry name" value="FAD-dep_OxRdtase"/>
</dbReference>
<name>A0AA38T360_9ASTR</name>